<name>A0ABV0ZBH0_9TELE</name>
<feature type="disulfide bond" evidence="1">
    <location>
        <begin position="180"/>
        <end position="189"/>
    </location>
</feature>
<feature type="domain" description="EGF-like" evidence="3">
    <location>
        <begin position="192"/>
        <end position="228"/>
    </location>
</feature>
<dbReference type="PROSITE" id="PS00022">
    <property type="entry name" value="EGF_1"/>
    <property type="match status" value="3"/>
</dbReference>
<dbReference type="PROSITE" id="PS50026">
    <property type="entry name" value="EGF_3"/>
    <property type="match status" value="4"/>
</dbReference>
<feature type="domain" description="EGF-like" evidence="3">
    <location>
        <begin position="85"/>
        <end position="120"/>
    </location>
</feature>
<organism evidence="4 5">
    <name type="scientific">Ameca splendens</name>
    <dbReference type="NCBI Taxonomy" id="208324"/>
    <lineage>
        <taxon>Eukaryota</taxon>
        <taxon>Metazoa</taxon>
        <taxon>Chordata</taxon>
        <taxon>Craniata</taxon>
        <taxon>Vertebrata</taxon>
        <taxon>Euteleostomi</taxon>
        <taxon>Actinopterygii</taxon>
        <taxon>Neopterygii</taxon>
        <taxon>Teleostei</taxon>
        <taxon>Neoteleostei</taxon>
        <taxon>Acanthomorphata</taxon>
        <taxon>Ovalentaria</taxon>
        <taxon>Atherinomorphae</taxon>
        <taxon>Cyprinodontiformes</taxon>
        <taxon>Goodeidae</taxon>
        <taxon>Ameca</taxon>
    </lineage>
</organism>
<evidence type="ECO:0000256" key="2">
    <source>
        <dbReference type="SAM" id="Phobius"/>
    </source>
</evidence>
<feature type="transmembrane region" description="Helical" evidence="2">
    <location>
        <begin position="245"/>
        <end position="268"/>
    </location>
</feature>
<reference evidence="4 5" key="1">
    <citation type="submission" date="2021-06" db="EMBL/GenBank/DDBJ databases">
        <authorList>
            <person name="Palmer J.M."/>
        </authorList>
    </citation>
    <scope>NUCLEOTIDE SEQUENCE [LARGE SCALE GENOMIC DNA]</scope>
    <source>
        <strain evidence="4 5">AS_MEX2019</strain>
        <tissue evidence="4">Muscle</tissue>
    </source>
</reference>
<feature type="domain" description="EGF-like" evidence="3">
    <location>
        <begin position="48"/>
        <end position="84"/>
    </location>
</feature>
<evidence type="ECO:0000259" key="3">
    <source>
        <dbReference type="PROSITE" id="PS50026"/>
    </source>
</evidence>
<evidence type="ECO:0000256" key="1">
    <source>
        <dbReference type="PROSITE-ProRule" id="PRU00076"/>
    </source>
</evidence>
<feature type="disulfide bond" evidence="1">
    <location>
        <begin position="88"/>
        <end position="98"/>
    </location>
</feature>
<keyword evidence="1" id="KW-1015">Disulfide bond</keyword>
<keyword evidence="2" id="KW-1133">Transmembrane helix</keyword>
<keyword evidence="1" id="KW-0245">EGF-like domain</keyword>
<dbReference type="PANTHER" id="PTHR24044:SF420">
    <property type="entry name" value="DELTA AND NOTCH-LIKE EPIDERMAL GROWTH FACTOR-RELATED RECEPTOR ISOFORM X1"/>
    <property type="match status" value="1"/>
</dbReference>
<comment type="caution">
    <text evidence="1">Lacks conserved residue(s) required for the propagation of feature annotation.</text>
</comment>
<feature type="disulfide bond" evidence="1">
    <location>
        <begin position="196"/>
        <end position="206"/>
    </location>
</feature>
<dbReference type="Gene3D" id="2.10.25.10">
    <property type="entry name" value="Laminin"/>
    <property type="match status" value="3"/>
</dbReference>
<keyword evidence="5" id="KW-1185">Reference proteome</keyword>
<dbReference type="InterPro" id="IPR050906">
    <property type="entry name" value="Notch_signaling"/>
</dbReference>
<feature type="disulfide bond" evidence="1">
    <location>
        <begin position="157"/>
        <end position="167"/>
    </location>
</feature>
<keyword evidence="2" id="KW-0472">Membrane</keyword>
<dbReference type="InterPro" id="IPR000742">
    <property type="entry name" value="EGF"/>
</dbReference>
<proteinExistence type="predicted"/>
<keyword evidence="2" id="KW-0812">Transmembrane</keyword>
<comment type="caution">
    <text evidence="4">The sequence shown here is derived from an EMBL/GenBank/DDBJ whole genome shotgun (WGS) entry which is preliminary data.</text>
</comment>
<feature type="disulfide bond" evidence="1">
    <location>
        <begin position="74"/>
        <end position="83"/>
    </location>
</feature>
<feature type="disulfide bond" evidence="1">
    <location>
        <begin position="52"/>
        <end position="62"/>
    </location>
</feature>
<dbReference type="SMART" id="SM00181">
    <property type="entry name" value="EGF"/>
    <property type="match status" value="5"/>
</dbReference>
<feature type="domain" description="EGF-like" evidence="3">
    <location>
        <begin position="155"/>
        <end position="190"/>
    </location>
</feature>
<sequence length="394" mass="43483">MLFQSTDKLIKLHLKTAGDRHSFPATHYGRNGKPTCRCPIGFSGPFCEKRICDNYCLNGGTCDVTQGNQPVCRCMAEYTGDRCLYHICHHYCMNSKACTLSSSGYVECVCPARYEGNKCEVDKCLRCHGAPCLINEETGDVVCNCTNGRIAPSCQLCDGYCYNGGTCHLDPDTSLPFCHCTSGFKNQRCDELANPCDYFCQNEGMCTLTALNKPRCKCSANWAGTQCERPAPKSSRSDNTTGGSIAIIVPLVLLVILIVMVVAGVYICRRRQRGKRVQRQPITNGGINVEIGNPSYNMYEVDHDNHADAGSLLRPNFTLDPHKGWCVKSSDAHTLGINSVPTEVIPGQPMNYSNPVYAKIYIDGQNCRKPVISMDERRELLPKKLEGTIRETAA</sequence>
<dbReference type="CDD" id="cd12087">
    <property type="entry name" value="TM_EGFR-like"/>
    <property type="match status" value="1"/>
</dbReference>
<dbReference type="PANTHER" id="PTHR24044">
    <property type="entry name" value="NOTCH LIGAND FAMILY MEMBER"/>
    <property type="match status" value="1"/>
</dbReference>
<dbReference type="SUPFAM" id="SSF57196">
    <property type="entry name" value="EGF/Laminin"/>
    <property type="match status" value="3"/>
</dbReference>
<dbReference type="Proteomes" id="UP001469553">
    <property type="component" value="Unassembled WGS sequence"/>
</dbReference>
<feature type="disulfide bond" evidence="1">
    <location>
        <begin position="161"/>
        <end position="178"/>
    </location>
</feature>
<evidence type="ECO:0000313" key="4">
    <source>
        <dbReference type="EMBL" id="MEQ2303247.1"/>
    </source>
</evidence>
<dbReference type="EMBL" id="JAHRIP010057442">
    <property type="protein sequence ID" value="MEQ2303247.1"/>
    <property type="molecule type" value="Genomic_DNA"/>
</dbReference>
<accession>A0ABV0ZBH0</accession>
<feature type="disulfide bond" evidence="1">
    <location>
        <begin position="218"/>
        <end position="227"/>
    </location>
</feature>
<dbReference type="PROSITE" id="PS01186">
    <property type="entry name" value="EGF_2"/>
    <property type="match status" value="1"/>
</dbReference>
<gene>
    <name evidence="4" type="ORF">AMECASPLE_014778</name>
</gene>
<protein>
    <recommendedName>
        <fullName evidence="3">EGF-like domain-containing protein</fullName>
    </recommendedName>
</protein>
<feature type="disulfide bond" evidence="1">
    <location>
        <begin position="110"/>
        <end position="119"/>
    </location>
</feature>
<evidence type="ECO:0000313" key="5">
    <source>
        <dbReference type="Proteomes" id="UP001469553"/>
    </source>
</evidence>